<evidence type="ECO:0000313" key="11">
    <source>
        <dbReference type="EMBL" id="TVY37570.1"/>
    </source>
</evidence>
<sequence>MTPTRGIVAAARIVIRPTKVLRNSWARYSSTATNPPPTSQQQNATRSFHAISSQNAGLAEASNPAMAFPCLDALESKTATLEARSMASGPEPSYTSGATLSYHCSDPLLLDWGGVLPSFDIAYETWGSLNADRSNVILLHTGLSASSHAHSTERNPKPGWWEKFIGPGGCLDTDKYHVVCTNVIGGCYGSTGPSSIDPADGKRYATRFPILTMEDMVRAQFRLLDGLGINKLYASVGASMGGMQSLAAGILFPERVGRIASISGCARSHPYSIAMRHTQRQVLMMDKNWSRGFYYDSVPPHAGMKLAREIATVTYRSGPEWEQRFGRRRADPRKVPALCPDFLIETYLDHAGEKFCLEYDANSLLYVSKAMDLFDLGATHQSATAARRAESSERLGAKDQSWDGATSCSLTLPDTPYEEQPEAGAPTDLNAPVTVSSAPPQDLVLGLKGLRDHPALIMGVESDILFPAWQQREIAETLKKGGNKNVTHVELGQDLSLFGHDSFLLDLEHIGANLRQVTIRGFRLVLEERRKTGKTEGEREPLLGGVYISSSSSTSSSSISSLSLEEERGNTVETARGAEESAMATKATGIESIHEVGPGESFKAYRASDGLEGVGGGNGGDSGRLEMRDGNGVDEAVLEQGIEALEGRGKKWYAYLMTRDFWLVLVIGQILALCITATNTFSTLLVNKGTSIPAFQTLFNYVLLTAIYTTYTIYKYGPKKYFKLLLVDGWKYVILSFMDVEGNYFTVLAYRYTNLLSAQLINFWSIICVVIISFLFLKVRYKWAQILGILICCGGMGVLLASDHITSGSGDSTPTQVKGDIFALVGATMYGLSNVFEEWFVSKRPMYEVLGMLGLFGIIINGLTAAIFDRGSFKTATWDGQVGGYIVGYTLALGIFYTLAPIILRMASAAFFDISLLTGNFWGIIIGIKVFGYTIYYLYPIAFVMIILGLVVYFLAGSMLGDSRKPWLGRYQEDGVAGVGTAKLKAIKEARREGVIVGGEGNV</sequence>
<comment type="caution">
    <text evidence="11">The sequence shown here is derived from an EMBL/GenBank/DDBJ whole genome shotgun (WGS) entry which is preliminary data.</text>
</comment>
<feature type="domain" description="AB hydrolase-1" evidence="10">
    <location>
        <begin position="136"/>
        <end position="477"/>
    </location>
</feature>
<evidence type="ECO:0000256" key="9">
    <source>
        <dbReference type="SAM" id="Phobius"/>
    </source>
</evidence>
<dbReference type="GO" id="GO:0006535">
    <property type="term" value="P:cysteine biosynthetic process from serine"/>
    <property type="evidence" value="ECO:0007669"/>
    <property type="project" value="TreeGrafter"/>
</dbReference>
<dbReference type="Pfam" id="PF00561">
    <property type="entry name" value="Abhydrolase_1"/>
    <property type="match status" value="1"/>
</dbReference>
<dbReference type="PANTHER" id="PTHR32268:SF16">
    <property type="entry name" value="SERINE O-SUCCINYLTRANSFERASE"/>
    <property type="match status" value="1"/>
</dbReference>
<evidence type="ECO:0000259" key="10">
    <source>
        <dbReference type="Pfam" id="PF00561"/>
    </source>
</evidence>
<evidence type="ECO:0000313" key="12">
    <source>
        <dbReference type="Proteomes" id="UP000443090"/>
    </source>
</evidence>
<feature type="transmembrane region" description="Helical" evidence="9">
    <location>
        <begin position="821"/>
        <end position="837"/>
    </location>
</feature>
<dbReference type="AlphaFoldDB" id="A0A8H8RN41"/>
<dbReference type="GO" id="GO:0022857">
    <property type="term" value="F:transmembrane transporter activity"/>
    <property type="evidence" value="ECO:0007669"/>
    <property type="project" value="InterPro"/>
</dbReference>
<protein>
    <submittedName>
        <fullName evidence="11">Serine O-succinyltransferase</fullName>
    </submittedName>
</protein>
<feature type="transmembrane region" description="Helical" evidence="9">
    <location>
        <begin position="661"/>
        <end position="686"/>
    </location>
</feature>
<dbReference type="Proteomes" id="UP000443090">
    <property type="component" value="Unassembled WGS sequence"/>
</dbReference>
<feature type="transmembrane region" description="Helical" evidence="9">
    <location>
        <begin position="937"/>
        <end position="956"/>
    </location>
</feature>
<dbReference type="GO" id="GO:0005739">
    <property type="term" value="C:mitochondrion"/>
    <property type="evidence" value="ECO:0007669"/>
    <property type="project" value="TreeGrafter"/>
</dbReference>
<dbReference type="HAMAP" id="MF_00296">
    <property type="entry name" value="MetX_acyltransf"/>
    <property type="match status" value="1"/>
</dbReference>
<dbReference type="InterPro" id="IPR008220">
    <property type="entry name" value="HAT_MetX-like"/>
</dbReference>
<feature type="region of interest" description="Disordered" evidence="8">
    <location>
        <begin position="530"/>
        <end position="584"/>
    </location>
</feature>
<feature type="compositionally biased region" description="Basic and acidic residues" evidence="8">
    <location>
        <begin position="387"/>
        <end position="401"/>
    </location>
</feature>
<comment type="similarity">
    <text evidence="2">Belongs to the AB hydrolase superfamily. MetX family.</text>
</comment>
<dbReference type="Gene3D" id="3.40.50.1820">
    <property type="entry name" value="alpha/beta hydrolase"/>
    <property type="match status" value="1"/>
</dbReference>
<evidence type="ECO:0000256" key="6">
    <source>
        <dbReference type="ARBA" id="ARBA00022989"/>
    </source>
</evidence>
<comment type="subcellular location">
    <subcellularLocation>
        <location evidence="1">Membrane</location>
        <topology evidence="1">Multi-pass membrane protein</topology>
    </subcellularLocation>
</comment>
<feature type="compositionally biased region" description="Low complexity" evidence="8">
    <location>
        <begin position="548"/>
        <end position="563"/>
    </location>
</feature>
<name>A0A8H8RN41_9HELO</name>
<dbReference type="EMBL" id="QGMI01000695">
    <property type="protein sequence ID" value="TVY37570.1"/>
    <property type="molecule type" value="Genomic_DNA"/>
</dbReference>
<dbReference type="GO" id="GO:0004414">
    <property type="term" value="F:homoserine O-acetyltransferase activity"/>
    <property type="evidence" value="ECO:0007669"/>
    <property type="project" value="TreeGrafter"/>
</dbReference>
<dbReference type="InterPro" id="IPR009262">
    <property type="entry name" value="SLC35_F1/F2/F6"/>
</dbReference>
<dbReference type="OrthoDB" id="444135at2759"/>
<keyword evidence="4" id="KW-0813">Transport</keyword>
<feature type="transmembrane region" description="Helical" evidence="9">
    <location>
        <begin position="911"/>
        <end position="931"/>
    </location>
</feature>
<reference evidence="11 12" key="1">
    <citation type="submission" date="2018-05" db="EMBL/GenBank/DDBJ databases">
        <title>Genome sequencing and assembly of the regulated plant pathogen Lachnellula willkommii and related sister species for the development of diagnostic species identification markers.</title>
        <authorList>
            <person name="Giroux E."/>
            <person name="Bilodeau G."/>
        </authorList>
    </citation>
    <scope>NUCLEOTIDE SEQUENCE [LARGE SCALE GENOMIC DNA]</scope>
    <source>
        <strain evidence="11 12">CBS 160.35</strain>
    </source>
</reference>
<organism evidence="11 12">
    <name type="scientific">Lachnellula occidentalis</name>
    <dbReference type="NCBI Taxonomy" id="215460"/>
    <lineage>
        <taxon>Eukaryota</taxon>
        <taxon>Fungi</taxon>
        <taxon>Dikarya</taxon>
        <taxon>Ascomycota</taxon>
        <taxon>Pezizomycotina</taxon>
        <taxon>Leotiomycetes</taxon>
        <taxon>Helotiales</taxon>
        <taxon>Lachnaceae</taxon>
        <taxon>Lachnellula</taxon>
    </lineage>
</organism>
<keyword evidence="6 9" id="KW-1133">Transmembrane helix</keyword>
<keyword evidence="12" id="KW-1185">Reference proteome</keyword>
<feature type="compositionally biased region" description="Basic and acidic residues" evidence="8">
    <location>
        <begin position="530"/>
        <end position="541"/>
    </location>
</feature>
<feature type="region of interest" description="Disordered" evidence="8">
    <location>
        <begin position="385"/>
        <end position="435"/>
    </location>
</feature>
<evidence type="ECO:0000256" key="8">
    <source>
        <dbReference type="SAM" id="MobiDB-lite"/>
    </source>
</evidence>
<dbReference type="GO" id="GO:0009001">
    <property type="term" value="F:serine O-acetyltransferase activity"/>
    <property type="evidence" value="ECO:0007669"/>
    <property type="project" value="TreeGrafter"/>
</dbReference>
<feature type="compositionally biased region" description="Polar residues" evidence="8">
    <location>
        <begin position="403"/>
        <end position="412"/>
    </location>
</feature>
<comment type="similarity">
    <text evidence="3">Belongs to the SLC35F solute transporter family.</text>
</comment>
<evidence type="ECO:0000256" key="4">
    <source>
        <dbReference type="ARBA" id="ARBA00022448"/>
    </source>
</evidence>
<keyword evidence="7 9" id="KW-0472">Membrane</keyword>
<dbReference type="NCBIfam" id="NF001209">
    <property type="entry name" value="PRK00175.1"/>
    <property type="match status" value="1"/>
</dbReference>
<dbReference type="SUPFAM" id="SSF103481">
    <property type="entry name" value="Multidrug resistance efflux transporter EmrE"/>
    <property type="match status" value="1"/>
</dbReference>
<dbReference type="PANTHER" id="PTHR32268">
    <property type="entry name" value="HOMOSERINE O-ACETYLTRANSFERASE"/>
    <property type="match status" value="1"/>
</dbReference>
<dbReference type="GO" id="GO:0016020">
    <property type="term" value="C:membrane"/>
    <property type="evidence" value="ECO:0007669"/>
    <property type="project" value="UniProtKB-SubCell"/>
</dbReference>
<accession>A0A8H8RN41</accession>
<dbReference type="GO" id="GO:0009092">
    <property type="term" value="P:homoserine metabolic process"/>
    <property type="evidence" value="ECO:0007669"/>
    <property type="project" value="TreeGrafter"/>
</dbReference>
<feature type="transmembrane region" description="Helical" evidence="9">
    <location>
        <begin position="756"/>
        <end position="776"/>
    </location>
</feature>
<dbReference type="InterPro" id="IPR037185">
    <property type="entry name" value="EmrE-like"/>
</dbReference>
<evidence type="ECO:0000256" key="3">
    <source>
        <dbReference type="ARBA" id="ARBA00007863"/>
    </source>
</evidence>
<dbReference type="InterPro" id="IPR029058">
    <property type="entry name" value="AB_hydrolase_fold"/>
</dbReference>
<dbReference type="GO" id="GO:0009086">
    <property type="term" value="P:methionine biosynthetic process"/>
    <property type="evidence" value="ECO:0007669"/>
    <property type="project" value="TreeGrafter"/>
</dbReference>
<evidence type="ECO:0000256" key="2">
    <source>
        <dbReference type="ARBA" id="ARBA00006886"/>
    </source>
</evidence>
<dbReference type="SUPFAM" id="SSF53474">
    <property type="entry name" value="alpha/beta-Hydrolases"/>
    <property type="match status" value="1"/>
</dbReference>
<keyword evidence="5 9" id="KW-0812">Transmembrane</keyword>
<feature type="transmembrane region" description="Helical" evidence="9">
    <location>
        <begin position="783"/>
        <end position="801"/>
    </location>
</feature>
<dbReference type="Pfam" id="PF06027">
    <property type="entry name" value="SLC35F"/>
    <property type="match status" value="1"/>
</dbReference>
<dbReference type="NCBIfam" id="TIGR01392">
    <property type="entry name" value="homoserO_Ac_trn"/>
    <property type="match status" value="1"/>
</dbReference>
<proteinExistence type="inferred from homology"/>
<dbReference type="InterPro" id="IPR000073">
    <property type="entry name" value="AB_hydrolase_1"/>
</dbReference>
<keyword evidence="11" id="KW-0808">Transferase</keyword>
<evidence type="ECO:0000256" key="1">
    <source>
        <dbReference type="ARBA" id="ARBA00004141"/>
    </source>
</evidence>
<feature type="transmembrane region" description="Helical" evidence="9">
    <location>
        <begin position="698"/>
        <end position="717"/>
    </location>
</feature>
<feature type="transmembrane region" description="Helical" evidence="9">
    <location>
        <begin position="883"/>
        <end position="904"/>
    </location>
</feature>
<gene>
    <name evidence="11" type="primary">CysA</name>
    <name evidence="11" type="ORF">LOCC1_G007517</name>
</gene>
<evidence type="ECO:0000256" key="7">
    <source>
        <dbReference type="ARBA" id="ARBA00023136"/>
    </source>
</evidence>
<feature type="transmembrane region" description="Helical" evidence="9">
    <location>
        <begin position="849"/>
        <end position="868"/>
    </location>
</feature>
<evidence type="ECO:0000256" key="5">
    <source>
        <dbReference type="ARBA" id="ARBA00022692"/>
    </source>
</evidence>